<organism evidence="3 4">
    <name type="scientific">Daphnia magna</name>
    <dbReference type="NCBI Taxonomy" id="35525"/>
    <lineage>
        <taxon>Eukaryota</taxon>
        <taxon>Metazoa</taxon>
        <taxon>Ecdysozoa</taxon>
        <taxon>Arthropoda</taxon>
        <taxon>Crustacea</taxon>
        <taxon>Branchiopoda</taxon>
        <taxon>Diplostraca</taxon>
        <taxon>Cladocera</taxon>
        <taxon>Anomopoda</taxon>
        <taxon>Daphniidae</taxon>
        <taxon>Daphnia</taxon>
    </lineage>
</organism>
<dbReference type="EMBL" id="LRGB01002001">
    <property type="protein sequence ID" value="KZS09727.1"/>
    <property type="molecule type" value="Genomic_DNA"/>
</dbReference>
<dbReference type="InterPro" id="IPR043128">
    <property type="entry name" value="Rev_trsase/Diguanyl_cyclase"/>
</dbReference>
<evidence type="ECO:0000313" key="4">
    <source>
        <dbReference type="Proteomes" id="UP000076858"/>
    </source>
</evidence>
<dbReference type="GO" id="GO:0071897">
    <property type="term" value="P:DNA biosynthetic process"/>
    <property type="evidence" value="ECO:0007669"/>
    <property type="project" value="UniProtKB-ARBA"/>
</dbReference>
<dbReference type="InterPro" id="IPR036397">
    <property type="entry name" value="RNaseH_sf"/>
</dbReference>
<dbReference type="PANTHER" id="PTHR37984">
    <property type="entry name" value="PROTEIN CBG26694"/>
    <property type="match status" value="1"/>
</dbReference>
<sequence>MAFLNVERISLKYSRLSAFGNCPRGPARAPFWSVDGEGSSSLNGIMVFADGRKEHKEIECGNLNTSLQKKRLHQVPKNLKQFETSHHQLKANQPQTRLNECKAVWACARIIDDQGFTSIVRPFITLTKKEIPFTLGEDHANSFNTLKPALTSALFLVHPNYYLPMEIFPSASCYGLGGILVQLIEEANCNPSSDVFTLESILPGVRYNYRIAQGNADCLSRNPLPNAEELEEDCCFIVRAIASPVLTEEEDVTLAEKQEACLEMSSQNKVIDLLGPFPLSTKGIKMIIVAVDCLTKWVELKAMPTGKADKGSQFFVNQILLRHIAPEKIMTDRGKRFTSDLTQAVVKKLHTNHKTTSSYHPRANGVVERMNHTWAAMLSMYVSSDQRDWDRTLQYLFFASNTAKQESSGFPIDLELDAVPNPLLTEKDAAMSYADRLQAYLTEAREMDAHYRDLSFEARDLVLVYKPFRKFGKSEKLLRRFLGPFRVLRQTTPGNYEKEIYEFLGPEIVYIRANPWVYSATKPYEIIFTCPSGGEQPPLKTTALLPIGMFEVPLGCTARTEEWVLPASMEGNITAPKLQVVVLASVKIISPYFNTTDSKKHTFVELTRENTSSVDIISQLLHGNAQAALSTEMTVEQIQNLILVITIQKEGSPLHYPYELVTEIFRLALEIISLAYKLYTLGVRLAAHEKHDSSQAGDNGREESEM</sequence>
<dbReference type="PROSITE" id="PS50994">
    <property type="entry name" value="INTEGRASE"/>
    <property type="match status" value="1"/>
</dbReference>
<protein>
    <recommendedName>
        <fullName evidence="2">Integrase catalytic domain-containing protein</fullName>
    </recommendedName>
</protein>
<dbReference type="SUPFAM" id="SSF56672">
    <property type="entry name" value="DNA/RNA polymerases"/>
    <property type="match status" value="1"/>
</dbReference>
<accession>A0A164SL11</accession>
<evidence type="ECO:0000313" key="3">
    <source>
        <dbReference type="EMBL" id="KZS09727.1"/>
    </source>
</evidence>
<dbReference type="Proteomes" id="UP000076858">
    <property type="component" value="Unassembled WGS sequence"/>
</dbReference>
<evidence type="ECO:0000256" key="1">
    <source>
        <dbReference type="ARBA" id="ARBA00023268"/>
    </source>
</evidence>
<name>A0A164SL11_9CRUS</name>
<reference evidence="3 4" key="1">
    <citation type="submission" date="2016-03" db="EMBL/GenBank/DDBJ databases">
        <title>EvidentialGene: Evidence-directed Construction of Genes on Genomes.</title>
        <authorList>
            <person name="Gilbert D.G."/>
            <person name="Choi J.-H."/>
            <person name="Mockaitis K."/>
            <person name="Colbourne J."/>
            <person name="Pfrender M."/>
        </authorList>
    </citation>
    <scope>NUCLEOTIDE SEQUENCE [LARGE SCALE GENOMIC DNA]</scope>
    <source>
        <strain evidence="3 4">Xinb3</strain>
        <tissue evidence="3">Complete organism</tissue>
    </source>
</reference>
<evidence type="ECO:0000259" key="2">
    <source>
        <dbReference type="PROSITE" id="PS50994"/>
    </source>
</evidence>
<keyword evidence="1" id="KW-0511">Multifunctional enzyme</keyword>
<dbReference type="AlphaFoldDB" id="A0A164SL11"/>
<dbReference type="Gene3D" id="3.30.420.10">
    <property type="entry name" value="Ribonuclease H-like superfamily/Ribonuclease H"/>
    <property type="match status" value="1"/>
</dbReference>
<dbReference type="InterPro" id="IPR043502">
    <property type="entry name" value="DNA/RNA_pol_sf"/>
</dbReference>
<dbReference type="GO" id="GO:0003824">
    <property type="term" value="F:catalytic activity"/>
    <property type="evidence" value="ECO:0007669"/>
    <property type="project" value="UniProtKB-KW"/>
</dbReference>
<dbReference type="InterPro" id="IPR001584">
    <property type="entry name" value="Integrase_cat-core"/>
</dbReference>
<dbReference type="InterPro" id="IPR050951">
    <property type="entry name" value="Retrovirus_Pol_polyprotein"/>
</dbReference>
<dbReference type="GO" id="GO:0015074">
    <property type="term" value="P:DNA integration"/>
    <property type="evidence" value="ECO:0007669"/>
    <property type="project" value="InterPro"/>
</dbReference>
<comment type="caution">
    <text evidence="3">The sequence shown here is derived from an EMBL/GenBank/DDBJ whole genome shotgun (WGS) entry which is preliminary data.</text>
</comment>
<dbReference type="InterPro" id="IPR041577">
    <property type="entry name" value="RT_RNaseH_2"/>
</dbReference>
<dbReference type="OrthoDB" id="125159at2759"/>
<dbReference type="STRING" id="35525.A0A164SL11"/>
<dbReference type="GO" id="GO:0003676">
    <property type="term" value="F:nucleic acid binding"/>
    <property type="evidence" value="ECO:0007669"/>
    <property type="project" value="InterPro"/>
</dbReference>
<dbReference type="Pfam" id="PF17919">
    <property type="entry name" value="RT_RNaseH_2"/>
    <property type="match status" value="1"/>
</dbReference>
<dbReference type="PANTHER" id="PTHR37984:SF5">
    <property type="entry name" value="PROTEIN NYNRIN-LIKE"/>
    <property type="match status" value="1"/>
</dbReference>
<keyword evidence="4" id="KW-1185">Reference proteome</keyword>
<dbReference type="SUPFAM" id="SSF53098">
    <property type="entry name" value="Ribonuclease H-like"/>
    <property type="match status" value="1"/>
</dbReference>
<dbReference type="Gene3D" id="3.30.70.270">
    <property type="match status" value="1"/>
</dbReference>
<dbReference type="GO" id="GO:0042575">
    <property type="term" value="C:DNA polymerase complex"/>
    <property type="evidence" value="ECO:0007669"/>
    <property type="project" value="UniProtKB-ARBA"/>
</dbReference>
<dbReference type="InterPro" id="IPR012337">
    <property type="entry name" value="RNaseH-like_sf"/>
</dbReference>
<proteinExistence type="predicted"/>
<feature type="domain" description="Integrase catalytic" evidence="2">
    <location>
        <begin position="255"/>
        <end position="428"/>
    </location>
</feature>
<gene>
    <name evidence="3" type="ORF">APZ42_025980</name>
</gene>